<evidence type="ECO:0000259" key="3">
    <source>
        <dbReference type="Pfam" id="PF03435"/>
    </source>
</evidence>
<evidence type="ECO:0000313" key="4">
    <source>
        <dbReference type="EMBL" id="KAF2734764.1"/>
    </source>
</evidence>
<dbReference type="AlphaFoldDB" id="A0A9P4R120"/>
<dbReference type="SUPFAM" id="SSF51735">
    <property type="entry name" value="NAD(P)-binding Rossmann-fold domains"/>
    <property type="match status" value="1"/>
</dbReference>
<dbReference type="PANTHER" id="PTHR12286:SF5">
    <property type="entry name" value="SACCHAROPINE DEHYDROGENASE-LIKE OXIDOREDUCTASE"/>
    <property type="match status" value="1"/>
</dbReference>
<evidence type="ECO:0000256" key="2">
    <source>
        <dbReference type="SAM" id="Phobius"/>
    </source>
</evidence>
<keyword evidence="5" id="KW-1185">Reference proteome</keyword>
<evidence type="ECO:0000313" key="5">
    <source>
        <dbReference type="Proteomes" id="UP000799444"/>
    </source>
</evidence>
<dbReference type="EMBL" id="ML996143">
    <property type="protein sequence ID" value="KAF2734764.1"/>
    <property type="molecule type" value="Genomic_DNA"/>
</dbReference>
<dbReference type="OrthoDB" id="10268090at2759"/>
<accession>A0A9P4R120</accession>
<organism evidence="4 5">
    <name type="scientific">Polyplosphaeria fusca</name>
    <dbReference type="NCBI Taxonomy" id="682080"/>
    <lineage>
        <taxon>Eukaryota</taxon>
        <taxon>Fungi</taxon>
        <taxon>Dikarya</taxon>
        <taxon>Ascomycota</taxon>
        <taxon>Pezizomycotina</taxon>
        <taxon>Dothideomycetes</taxon>
        <taxon>Pleosporomycetidae</taxon>
        <taxon>Pleosporales</taxon>
        <taxon>Tetraplosphaeriaceae</taxon>
        <taxon>Polyplosphaeria</taxon>
    </lineage>
</organism>
<dbReference type="PANTHER" id="PTHR12286">
    <property type="entry name" value="SACCHAROPINE DEHYDROGENASE-LIKE OXIDOREDUCTASE"/>
    <property type="match status" value="1"/>
</dbReference>
<dbReference type="GO" id="GO:0009247">
    <property type="term" value="P:glycolipid biosynthetic process"/>
    <property type="evidence" value="ECO:0007669"/>
    <property type="project" value="TreeGrafter"/>
</dbReference>
<keyword evidence="2" id="KW-0472">Membrane</keyword>
<gene>
    <name evidence="4" type="ORF">EJ04DRAFT_492775</name>
</gene>
<comment type="caution">
    <text evidence="4">The sequence shown here is derived from an EMBL/GenBank/DDBJ whole genome shotgun (WGS) entry which is preliminary data.</text>
</comment>
<evidence type="ECO:0000256" key="1">
    <source>
        <dbReference type="ARBA" id="ARBA00038048"/>
    </source>
</evidence>
<dbReference type="Pfam" id="PF03435">
    <property type="entry name" value="Sacchrp_dh_NADP"/>
    <property type="match status" value="1"/>
</dbReference>
<keyword evidence="2" id="KW-0812">Transmembrane</keyword>
<feature type="transmembrane region" description="Helical" evidence="2">
    <location>
        <begin position="290"/>
        <end position="311"/>
    </location>
</feature>
<name>A0A9P4R120_9PLEO</name>
<dbReference type="GO" id="GO:0005811">
    <property type="term" value="C:lipid droplet"/>
    <property type="evidence" value="ECO:0007669"/>
    <property type="project" value="TreeGrafter"/>
</dbReference>
<reference evidence="4" key="1">
    <citation type="journal article" date="2020" name="Stud. Mycol.">
        <title>101 Dothideomycetes genomes: a test case for predicting lifestyles and emergence of pathogens.</title>
        <authorList>
            <person name="Haridas S."/>
            <person name="Albert R."/>
            <person name="Binder M."/>
            <person name="Bloem J."/>
            <person name="Labutti K."/>
            <person name="Salamov A."/>
            <person name="Andreopoulos B."/>
            <person name="Baker S."/>
            <person name="Barry K."/>
            <person name="Bills G."/>
            <person name="Bluhm B."/>
            <person name="Cannon C."/>
            <person name="Castanera R."/>
            <person name="Culley D."/>
            <person name="Daum C."/>
            <person name="Ezra D."/>
            <person name="Gonzalez J."/>
            <person name="Henrissat B."/>
            <person name="Kuo A."/>
            <person name="Liang C."/>
            <person name="Lipzen A."/>
            <person name="Lutzoni F."/>
            <person name="Magnuson J."/>
            <person name="Mondo S."/>
            <person name="Nolan M."/>
            <person name="Ohm R."/>
            <person name="Pangilinan J."/>
            <person name="Park H.-J."/>
            <person name="Ramirez L."/>
            <person name="Alfaro M."/>
            <person name="Sun H."/>
            <person name="Tritt A."/>
            <person name="Yoshinaga Y."/>
            <person name="Zwiers L.-H."/>
            <person name="Turgeon B."/>
            <person name="Goodwin S."/>
            <person name="Spatafora J."/>
            <person name="Crous P."/>
            <person name="Grigoriev I."/>
        </authorList>
    </citation>
    <scope>NUCLEOTIDE SEQUENCE</scope>
    <source>
        <strain evidence="4">CBS 125425</strain>
    </source>
</reference>
<dbReference type="InterPro" id="IPR051276">
    <property type="entry name" value="Saccharopine_DH-like_oxidrdct"/>
</dbReference>
<proteinExistence type="inferred from homology"/>
<dbReference type="Gene3D" id="3.40.50.720">
    <property type="entry name" value="NAD(P)-binding Rossmann-like Domain"/>
    <property type="match status" value="1"/>
</dbReference>
<sequence>MAQSPREYDLVLLGATGYTGKLTAEFISTNLPTDLKWAIAGRNAAKLQGVVDELQNLSRDRKQPDVEICSLDKAQLTTLAKKTRLIITTVGPYMFYGEPVLSACAENGTHYLDCTGEIPWYYDMVQKYHETAQRTGAIIIPQCGLDSVPADIMSFAVSNHIRKTLNASTLSVILTMYAAKSGVSGGTSSTALNLFSHYPLSHLLETLKPFSISPVRPTDPAKPPSSSLFYRLLGLQNIPELGGVQTTGPMASVDTCIVHRSWGLYHQSSDSSLSYGPRFRFLEYMRARTTLAALVIKLGFGVFGVLMAFPLSRWLLTPLITKFVIPAPGEGPKKEDMKNDFMTYRALGIADSKGQEKVVGSLESKHGGYGTTGLTLSAAAFVILKGDLANTEAGRVGGGILTPATLGEPYVEMLREYGMKITVGV</sequence>
<feature type="domain" description="Saccharopine dehydrogenase NADP binding" evidence="3">
    <location>
        <begin position="11"/>
        <end position="140"/>
    </location>
</feature>
<keyword evidence="2" id="KW-1133">Transmembrane helix</keyword>
<dbReference type="GO" id="GO:0005886">
    <property type="term" value="C:plasma membrane"/>
    <property type="evidence" value="ECO:0007669"/>
    <property type="project" value="TreeGrafter"/>
</dbReference>
<dbReference type="InterPro" id="IPR036291">
    <property type="entry name" value="NAD(P)-bd_dom_sf"/>
</dbReference>
<dbReference type="GO" id="GO:0005739">
    <property type="term" value="C:mitochondrion"/>
    <property type="evidence" value="ECO:0007669"/>
    <property type="project" value="TreeGrafter"/>
</dbReference>
<protein>
    <recommendedName>
        <fullName evidence="3">Saccharopine dehydrogenase NADP binding domain-containing protein</fullName>
    </recommendedName>
</protein>
<comment type="similarity">
    <text evidence="1">Belongs to the saccharopine dehydrogenase family.</text>
</comment>
<dbReference type="Proteomes" id="UP000799444">
    <property type="component" value="Unassembled WGS sequence"/>
</dbReference>
<dbReference type="InterPro" id="IPR005097">
    <property type="entry name" value="Sacchrp_dh_NADP-bd"/>
</dbReference>